<name>A0ABD0JQL7_9CAEN</name>
<dbReference type="GO" id="GO:0003677">
    <property type="term" value="F:DNA binding"/>
    <property type="evidence" value="ECO:0007669"/>
    <property type="project" value="UniProtKB-UniRule"/>
</dbReference>
<dbReference type="AlphaFoldDB" id="A0ABD0JQL7"/>
<dbReference type="InterPro" id="IPR012340">
    <property type="entry name" value="NA-bd_OB-fold"/>
</dbReference>
<dbReference type="PANTHER" id="PTHR10302">
    <property type="entry name" value="SINGLE-STRANDED DNA-BINDING PROTEIN"/>
    <property type="match status" value="1"/>
</dbReference>
<protein>
    <recommendedName>
        <fullName evidence="5">Single-stranded DNA-binding protein</fullName>
    </recommendedName>
</protein>
<organism evidence="3 4">
    <name type="scientific">Batillaria attramentaria</name>
    <dbReference type="NCBI Taxonomy" id="370345"/>
    <lineage>
        <taxon>Eukaryota</taxon>
        <taxon>Metazoa</taxon>
        <taxon>Spiralia</taxon>
        <taxon>Lophotrochozoa</taxon>
        <taxon>Mollusca</taxon>
        <taxon>Gastropoda</taxon>
        <taxon>Caenogastropoda</taxon>
        <taxon>Sorbeoconcha</taxon>
        <taxon>Cerithioidea</taxon>
        <taxon>Batillariidae</taxon>
        <taxon>Batillaria</taxon>
    </lineage>
</organism>
<evidence type="ECO:0008006" key="5">
    <source>
        <dbReference type="Google" id="ProtNLM"/>
    </source>
</evidence>
<evidence type="ECO:0000256" key="1">
    <source>
        <dbReference type="ARBA" id="ARBA00023125"/>
    </source>
</evidence>
<comment type="caution">
    <text evidence="3">The sequence shown here is derived from an EMBL/GenBank/DDBJ whole genome shotgun (WGS) entry which is preliminary data.</text>
</comment>
<proteinExistence type="predicted"/>
<sequence length="123" mass="13596">MAVSVIKIPAVHEVFLVTMQGVAQLRQQLQYNSRSLATTTTMNMEDGPERFEKSVNQVTLLGRVGRDAETRGSESHPVVVFSVATNNVYTKADGKTVARVEWHRVSVFKPGLREKVAALLKKG</sequence>
<reference evidence="3 4" key="1">
    <citation type="journal article" date="2023" name="Sci. Data">
        <title>Genome assembly of the Korean intertidal mud-creeper Batillaria attramentaria.</title>
        <authorList>
            <person name="Patra A.K."/>
            <person name="Ho P.T."/>
            <person name="Jun S."/>
            <person name="Lee S.J."/>
            <person name="Kim Y."/>
            <person name="Won Y.J."/>
        </authorList>
    </citation>
    <scope>NUCLEOTIDE SEQUENCE [LARGE SCALE GENOMIC DNA]</scope>
    <source>
        <strain evidence="3">Wonlab-2016</strain>
    </source>
</reference>
<dbReference type="InterPro" id="IPR011344">
    <property type="entry name" value="ssDNA-bd"/>
</dbReference>
<dbReference type="InterPro" id="IPR000424">
    <property type="entry name" value="Primosome_PriB/ssb"/>
</dbReference>
<dbReference type="Pfam" id="PF00436">
    <property type="entry name" value="SSB"/>
    <property type="match status" value="1"/>
</dbReference>
<dbReference type="CDD" id="cd04496">
    <property type="entry name" value="SSB_OBF"/>
    <property type="match status" value="1"/>
</dbReference>
<evidence type="ECO:0000313" key="3">
    <source>
        <dbReference type="EMBL" id="KAK7477202.1"/>
    </source>
</evidence>
<dbReference type="EMBL" id="JACVVK020000356">
    <property type="protein sequence ID" value="KAK7477202.1"/>
    <property type="molecule type" value="Genomic_DNA"/>
</dbReference>
<dbReference type="Gene3D" id="2.40.50.140">
    <property type="entry name" value="Nucleic acid-binding proteins"/>
    <property type="match status" value="1"/>
</dbReference>
<dbReference type="PANTHER" id="PTHR10302:SF0">
    <property type="entry name" value="SINGLE-STRANDED DNA-BINDING PROTEIN, MITOCHONDRIAL"/>
    <property type="match status" value="1"/>
</dbReference>
<dbReference type="SUPFAM" id="SSF50249">
    <property type="entry name" value="Nucleic acid-binding proteins"/>
    <property type="match status" value="1"/>
</dbReference>
<keyword evidence="1 2" id="KW-0238">DNA-binding</keyword>
<dbReference type="NCBIfam" id="TIGR00621">
    <property type="entry name" value="ssb"/>
    <property type="match status" value="1"/>
</dbReference>
<accession>A0ABD0JQL7</accession>
<dbReference type="PROSITE" id="PS50935">
    <property type="entry name" value="SSB"/>
    <property type="match status" value="1"/>
</dbReference>
<evidence type="ECO:0000256" key="2">
    <source>
        <dbReference type="PROSITE-ProRule" id="PRU00252"/>
    </source>
</evidence>
<feature type="non-terminal residue" evidence="3">
    <location>
        <position position="123"/>
    </location>
</feature>
<gene>
    <name evidence="3" type="ORF">BaRGS_00031587</name>
</gene>
<dbReference type="Proteomes" id="UP001519460">
    <property type="component" value="Unassembled WGS sequence"/>
</dbReference>
<evidence type="ECO:0000313" key="4">
    <source>
        <dbReference type="Proteomes" id="UP001519460"/>
    </source>
</evidence>
<keyword evidence="4" id="KW-1185">Reference proteome</keyword>